<evidence type="ECO:0000256" key="6">
    <source>
        <dbReference type="SAM" id="Phobius"/>
    </source>
</evidence>
<dbReference type="OrthoDB" id="448280at2759"/>
<accession>A0A1R0GQF4</accession>
<feature type="chain" id="PRO_5012028452" evidence="7">
    <location>
        <begin position="25"/>
        <end position="383"/>
    </location>
</feature>
<dbReference type="EMBL" id="LSSL01004917">
    <property type="protein sequence ID" value="OLY79131.1"/>
    <property type="molecule type" value="Genomic_DNA"/>
</dbReference>
<feature type="compositionally biased region" description="Basic and acidic residues" evidence="5">
    <location>
        <begin position="40"/>
        <end position="50"/>
    </location>
</feature>
<keyword evidence="3 6" id="KW-1133">Transmembrane helix</keyword>
<dbReference type="PANTHER" id="PTHR11040">
    <property type="entry name" value="ZINC/IRON TRANSPORTER"/>
    <property type="match status" value="1"/>
</dbReference>
<keyword evidence="2 6" id="KW-0812">Transmembrane</keyword>
<proteinExistence type="predicted"/>
<feature type="signal peptide" evidence="7">
    <location>
        <begin position="1"/>
        <end position="24"/>
    </location>
</feature>
<organism evidence="8 9">
    <name type="scientific">Smittium mucronatum</name>
    <dbReference type="NCBI Taxonomy" id="133383"/>
    <lineage>
        <taxon>Eukaryota</taxon>
        <taxon>Fungi</taxon>
        <taxon>Fungi incertae sedis</taxon>
        <taxon>Zoopagomycota</taxon>
        <taxon>Kickxellomycotina</taxon>
        <taxon>Harpellomycetes</taxon>
        <taxon>Harpellales</taxon>
        <taxon>Legeriomycetaceae</taxon>
        <taxon>Smittium</taxon>
    </lineage>
</organism>
<reference evidence="8 9" key="1">
    <citation type="journal article" date="2016" name="Mol. Biol. Evol.">
        <title>Genome-Wide Survey of Gut Fungi (Harpellales) Reveals the First Horizontally Transferred Ubiquitin Gene from a Mosquito Host.</title>
        <authorList>
            <person name="Wang Y."/>
            <person name="White M.M."/>
            <person name="Kvist S."/>
            <person name="Moncalvo J.M."/>
        </authorList>
    </citation>
    <scope>NUCLEOTIDE SEQUENCE [LARGE SCALE GENOMIC DNA]</scope>
    <source>
        <strain evidence="8 9">ALG-7-W6</strain>
    </source>
</reference>
<dbReference type="AlphaFoldDB" id="A0A1R0GQF4"/>
<evidence type="ECO:0000256" key="2">
    <source>
        <dbReference type="ARBA" id="ARBA00022692"/>
    </source>
</evidence>
<keyword evidence="7" id="KW-0732">Signal</keyword>
<sequence>MLKVGNLKLKLLALALLFVTLVQSKELKLVKRHGVSSSSQDDHDHEHESEDSCSGSGVGDYSTKFQVISLFVIMFAGGLGAFMPIIGYHYKALKLPTSLIEVLKFFGIGVILSTAIIHIYPPANDYLNDPCIAGRLGNYEGWPGVIFMLAIFFMHVTEYIITSKLIHKNEAETGYAVKPISGDNENDPENFAIHTSHTHVHGASLGNGKLTKNTLSTYLLELCVSMHSITVGLTMGLTPKDETFVLCAAVAFHQLFEGFAIGDRLSRLNSDNSSLETVSTNLKTKKFPMFIGALVYMFATPLGQGIGMAVHSTFSSKSPSYLITLGVLEAISAGILVYVALVNLIAEEFSSLKFRSFSKSLQTYSFLAMYFGAAVMSLIGKWA</sequence>
<evidence type="ECO:0000256" key="1">
    <source>
        <dbReference type="ARBA" id="ARBA00004141"/>
    </source>
</evidence>
<name>A0A1R0GQF4_9FUNG</name>
<gene>
    <name evidence="8" type="ORF">AYI68_g6808</name>
</gene>
<evidence type="ECO:0000256" key="4">
    <source>
        <dbReference type="ARBA" id="ARBA00023136"/>
    </source>
</evidence>
<dbReference type="GO" id="GO:0005385">
    <property type="term" value="F:zinc ion transmembrane transporter activity"/>
    <property type="evidence" value="ECO:0007669"/>
    <property type="project" value="TreeGrafter"/>
</dbReference>
<feature type="transmembrane region" description="Helical" evidence="6">
    <location>
        <begin position="321"/>
        <end position="341"/>
    </location>
</feature>
<dbReference type="Pfam" id="PF02535">
    <property type="entry name" value="Zip"/>
    <property type="match status" value="1"/>
</dbReference>
<comment type="subcellular location">
    <subcellularLocation>
        <location evidence="1">Membrane</location>
        <topology evidence="1">Multi-pass membrane protein</topology>
    </subcellularLocation>
</comment>
<keyword evidence="9" id="KW-1185">Reference proteome</keyword>
<protein>
    <submittedName>
        <fullName evidence="8">Zinc transporter 5</fullName>
    </submittedName>
</protein>
<evidence type="ECO:0000256" key="3">
    <source>
        <dbReference type="ARBA" id="ARBA00022989"/>
    </source>
</evidence>
<evidence type="ECO:0000313" key="8">
    <source>
        <dbReference type="EMBL" id="OLY79131.1"/>
    </source>
</evidence>
<dbReference type="Proteomes" id="UP000187455">
    <property type="component" value="Unassembled WGS sequence"/>
</dbReference>
<evidence type="ECO:0000256" key="5">
    <source>
        <dbReference type="SAM" id="MobiDB-lite"/>
    </source>
</evidence>
<dbReference type="GO" id="GO:0005886">
    <property type="term" value="C:plasma membrane"/>
    <property type="evidence" value="ECO:0007669"/>
    <property type="project" value="TreeGrafter"/>
</dbReference>
<dbReference type="InterPro" id="IPR003689">
    <property type="entry name" value="ZIP"/>
</dbReference>
<feature type="transmembrane region" description="Helical" evidence="6">
    <location>
        <begin position="361"/>
        <end position="380"/>
    </location>
</feature>
<comment type="caution">
    <text evidence="8">The sequence shown here is derived from an EMBL/GenBank/DDBJ whole genome shotgun (WGS) entry which is preliminary data.</text>
</comment>
<dbReference type="PANTHER" id="PTHR11040:SF44">
    <property type="entry name" value="PROTEIN ZNTC-RELATED"/>
    <property type="match status" value="1"/>
</dbReference>
<keyword evidence="4 6" id="KW-0472">Membrane</keyword>
<evidence type="ECO:0000256" key="7">
    <source>
        <dbReference type="SAM" id="SignalP"/>
    </source>
</evidence>
<evidence type="ECO:0000313" key="9">
    <source>
        <dbReference type="Proteomes" id="UP000187455"/>
    </source>
</evidence>
<feature type="region of interest" description="Disordered" evidence="5">
    <location>
        <begin position="36"/>
        <end position="57"/>
    </location>
</feature>
<feature type="transmembrane region" description="Helical" evidence="6">
    <location>
        <begin position="102"/>
        <end position="121"/>
    </location>
</feature>
<feature type="transmembrane region" description="Helical" evidence="6">
    <location>
        <begin position="141"/>
        <end position="161"/>
    </location>
</feature>
<dbReference type="STRING" id="133383.A0A1R0GQF4"/>
<feature type="transmembrane region" description="Helical" evidence="6">
    <location>
        <begin position="287"/>
        <end position="309"/>
    </location>
</feature>
<feature type="transmembrane region" description="Helical" evidence="6">
    <location>
        <begin position="67"/>
        <end position="90"/>
    </location>
</feature>